<evidence type="ECO:0000256" key="1">
    <source>
        <dbReference type="SAM" id="MobiDB-lite"/>
    </source>
</evidence>
<dbReference type="AlphaFoldDB" id="A0A8H7EUR4"/>
<gene>
    <name evidence="2" type="ORF">EC973_005706</name>
</gene>
<comment type="caution">
    <text evidence="2">The sequence shown here is derived from an EMBL/GenBank/DDBJ whole genome shotgun (WGS) entry which is preliminary data.</text>
</comment>
<evidence type="ECO:0000313" key="3">
    <source>
        <dbReference type="Proteomes" id="UP000605846"/>
    </source>
</evidence>
<dbReference type="InterPro" id="IPR052819">
    <property type="entry name" value="Chromatin_regulatory_protein"/>
</dbReference>
<dbReference type="GO" id="GO:0006357">
    <property type="term" value="P:regulation of transcription by RNA polymerase II"/>
    <property type="evidence" value="ECO:0007669"/>
    <property type="project" value="TreeGrafter"/>
</dbReference>
<dbReference type="Proteomes" id="UP000605846">
    <property type="component" value="Unassembled WGS sequence"/>
</dbReference>
<evidence type="ECO:0000313" key="2">
    <source>
        <dbReference type="EMBL" id="KAF7728669.1"/>
    </source>
</evidence>
<sequence>MAAINAIQQPEFFQEFIQELDNCLNPPLTGKPVLTTKWMCPNHKEYGTTRGQKRQNPNVVEPVHPELLKDSDMTVDPTSDDSEADSDGSMADDLAREAWKYGGVIYRVRSQMIKRNFIDYAKKYRRNSSHSSNRRHLVLSHKKLPENSIARRITYSELEKLVDVALADVAERPGNTRLMHIEADRYDKCQKLEKLMQRKGKEELMKLLMADE</sequence>
<dbReference type="GO" id="GO:0032221">
    <property type="term" value="C:Rpd3S complex"/>
    <property type="evidence" value="ECO:0007669"/>
    <property type="project" value="TreeGrafter"/>
</dbReference>
<keyword evidence="3" id="KW-1185">Reference proteome</keyword>
<name>A0A8H7EUR4_9FUNG</name>
<reference evidence="2" key="1">
    <citation type="submission" date="2020-01" db="EMBL/GenBank/DDBJ databases">
        <title>Genome Sequencing of Three Apophysomyces-Like Fungal Strains Confirms a Novel Fungal Genus in the Mucoromycota with divergent Burkholderia-like Endosymbiotic Bacteria.</title>
        <authorList>
            <person name="Stajich J.E."/>
            <person name="Macias A.M."/>
            <person name="Carter-House D."/>
            <person name="Lovett B."/>
            <person name="Kasson L.R."/>
            <person name="Berry K."/>
            <person name="Grigoriev I."/>
            <person name="Chang Y."/>
            <person name="Spatafora J."/>
            <person name="Kasson M.T."/>
        </authorList>
    </citation>
    <scope>NUCLEOTIDE SEQUENCE</scope>
    <source>
        <strain evidence="2">NRRL A-21654</strain>
    </source>
</reference>
<feature type="region of interest" description="Disordered" evidence="1">
    <location>
        <begin position="65"/>
        <end position="90"/>
    </location>
</feature>
<protein>
    <submittedName>
        <fullName evidence="2">Uncharacterized protein</fullName>
    </submittedName>
</protein>
<organism evidence="2 3">
    <name type="scientific">Apophysomyces ossiformis</name>
    <dbReference type="NCBI Taxonomy" id="679940"/>
    <lineage>
        <taxon>Eukaryota</taxon>
        <taxon>Fungi</taxon>
        <taxon>Fungi incertae sedis</taxon>
        <taxon>Mucoromycota</taxon>
        <taxon>Mucoromycotina</taxon>
        <taxon>Mucoromycetes</taxon>
        <taxon>Mucorales</taxon>
        <taxon>Mucorineae</taxon>
        <taxon>Mucoraceae</taxon>
        <taxon>Apophysomyces</taxon>
    </lineage>
</organism>
<dbReference type="OrthoDB" id="5876363at2759"/>
<dbReference type="PANTHER" id="PTHR47636">
    <property type="entry name" value="TRANSCRIPTIONAL REGULATORY PROTEIN RCO1"/>
    <property type="match status" value="1"/>
</dbReference>
<dbReference type="EMBL" id="JABAYA010000033">
    <property type="protein sequence ID" value="KAF7728669.1"/>
    <property type="molecule type" value="Genomic_DNA"/>
</dbReference>
<proteinExistence type="predicted"/>
<dbReference type="PANTHER" id="PTHR47636:SF1">
    <property type="entry name" value="TRANSCRIPTIONAL REGULATORY PROTEIN RCO1"/>
    <property type="match status" value="1"/>
</dbReference>
<accession>A0A8H7EUR4</accession>